<keyword evidence="7 11" id="KW-0067">ATP-binding</keyword>
<dbReference type="InterPro" id="IPR050108">
    <property type="entry name" value="CDK"/>
</dbReference>
<dbReference type="Gene3D" id="1.10.510.10">
    <property type="entry name" value="Transferase(Phosphotransferase) domain 1"/>
    <property type="match status" value="1"/>
</dbReference>
<dbReference type="Proteomes" id="UP000024635">
    <property type="component" value="Unassembled WGS sequence"/>
</dbReference>
<comment type="caution">
    <text evidence="14">The sequence shown here is derived from an EMBL/GenBank/DDBJ whole genome shotgun (WGS) entry which is preliminary data.</text>
</comment>
<dbReference type="AlphaFoldDB" id="A0A016UHW1"/>
<dbReference type="InterPro" id="IPR008271">
    <property type="entry name" value="Ser/Thr_kinase_AS"/>
</dbReference>
<dbReference type="SMART" id="SM00220">
    <property type="entry name" value="S_TKc"/>
    <property type="match status" value="1"/>
</dbReference>
<dbReference type="GO" id="GO:0005634">
    <property type="term" value="C:nucleus"/>
    <property type="evidence" value="ECO:0007669"/>
    <property type="project" value="UniProtKB-SubCell"/>
</dbReference>
<dbReference type="SUPFAM" id="SSF56112">
    <property type="entry name" value="Protein kinase-like (PK-like)"/>
    <property type="match status" value="1"/>
</dbReference>
<dbReference type="PROSITE" id="PS00107">
    <property type="entry name" value="PROTEIN_KINASE_ATP"/>
    <property type="match status" value="1"/>
</dbReference>
<evidence type="ECO:0000259" key="13">
    <source>
        <dbReference type="PROSITE" id="PS50011"/>
    </source>
</evidence>
<name>A0A016UHW1_9BILA</name>
<dbReference type="Pfam" id="PF00069">
    <property type="entry name" value="Pkinase"/>
    <property type="match status" value="1"/>
</dbReference>
<comment type="subcellular location">
    <subcellularLocation>
        <location evidence="1">Nucleus</location>
    </subcellularLocation>
</comment>
<evidence type="ECO:0000313" key="14">
    <source>
        <dbReference type="EMBL" id="EYC14451.1"/>
    </source>
</evidence>
<dbReference type="EMBL" id="JARK01001376">
    <property type="protein sequence ID" value="EYC14451.1"/>
    <property type="molecule type" value="Genomic_DNA"/>
</dbReference>
<keyword evidence="4" id="KW-0808">Transferase</keyword>
<evidence type="ECO:0000256" key="9">
    <source>
        <dbReference type="ARBA" id="ARBA00023163"/>
    </source>
</evidence>
<dbReference type="GO" id="GO:0004693">
    <property type="term" value="F:cyclin-dependent protein serine/threonine kinase activity"/>
    <property type="evidence" value="ECO:0007669"/>
    <property type="project" value="TreeGrafter"/>
</dbReference>
<keyword evidence="5 11" id="KW-0547">Nucleotide-binding</keyword>
<dbReference type="PROSITE" id="PS50011">
    <property type="entry name" value="PROTEIN_KINASE_DOM"/>
    <property type="match status" value="1"/>
</dbReference>
<evidence type="ECO:0000256" key="11">
    <source>
        <dbReference type="PROSITE-ProRule" id="PRU10141"/>
    </source>
</evidence>
<evidence type="ECO:0000256" key="4">
    <source>
        <dbReference type="ARBA" id="ARBA00022679"/>
    </source>
</evidence>
<evidence type="ECO:0000256" key="1">
    <source>
        <dbReference type="ARBA" id="ARBA00004123"/>
    </source>
</evidence>
<feature type="domain" description="Protein kinase" evidence="13">
    <location>
        <begin position="193"/>
        <end position="487"/>
    </location>
</feature>
<keyword evidence="6" id="KW-0418">Kinase</keyword>
<dbReference type="PROSITE" id="PS00108">
    <property type="entry name" value="PROTEIN_KINASE_ST"/>
    <property type="match status" value="1"/>
</dbReference>
<dbReference type="PANTHER" id="PTHR24056">
    <property type="entry name" value="CELL DIVISION PROTEIN KINASE"/>
    <property type="match status" value="1"/>
</dbReference>
<dbReference type="FunFam" id="1.10.510.10:FF:000203">
    <property type="entry name" value="Cyclin-dependent kinase 9"/>
    <property type="match status" value="1"/>
</dbReference>
<dbReference type="GO" id="GO:0008353">
    <property type="term" value="F:RNA polymerase II CTD heptapeptide repeat kinase activity"/>
    <property type="evidence" value="ECO:0007669"/>
    <property type="project" value="TreeGrafter"/>
</dbReference>
<protein>
    <recommendedName>
        <fullName evidence="13">Protein kinase domain-containing protein</fullName>
    </recommendedName>
</protein>
<dbReference type="PANTHER" id="PTHR24056:SF233">
    <property type="entry name" value="CYCLIN-DEPENDENT KINASE 9"/>
    <property type="match status" value="1"/>
</dbReference>
<evidence type="ECO:0000256" key="3">
    <source>
        <dbReference type="ARBA" id="ARBA00022527"/>
    </source>
</evidence>
<feature type="region of interest" description="Disordered" evidence="12">
    <location>
        <begin position="116"/>
        <end position="160"/>
    </location>
</feature>
<evidence type="ECO:0000256" key="6">
    <source>
        <dbReference type="ARBA" id="ARBA00022777"/>
    </source>
</evidence>
<dbReference type="InterPro" id="IPR000719">
    <property type="entry name" value="Prot_kinase_dom"/>
</dbReference>
<feature type="compositionally biased region" description="Low complexity" evidence="12">
    <location>
        <begin position="139"/>
        <end position="152"/>
    </location>
</feature>
<keyword evidence="15" id="KW-1185">Reference proteome</keyword>
<sequence>MCRNDSSDPVNRKQYCKSGRKRKSVEYWKSPTPLLKRVLSYRKGYELSTNSLWTKAAFYRCLQSTPSNNVPCLQQTQCILLDAYDIVAFVLRFTKHTIFISFVHDLASLVMIPNAPSHSHSNPPSSHHHNPHHNRHGHSSSSSSQMNGQIQQHPPPQISPEEMAEMDKQKVNPALIKYIEEFKFPYITDVSNYEKLIKIGQGTFGEVFKARCKKSGRMVALKKILMENEKEGFPITALREVKMLQQLKHENITDLIEVCSSKASAHNRDRSTFYLVFAFCEHDLAGLLSNSKIKISLVHIKTMMKHLFNGLWKIHRSKILHRDMKAANVLLSRDGILKLADFGLARPFYMGHPRQLYTNRVVTLWYRPPELLLGDRQYTTSIDMWGAGCIMAELWTRSPIMQGDTEQKQLTMICNLCGSIDKDSWDRVSELPLFDRMELPQGQPRILPQRMRAYIKDELAICLIDELLALDPSKRLEAEKALDHTFFYTAPYSKDDFKDLMDTVKTSQFEYTAGGGAHANRGRAVGAGQRVPQRPQLSQTGQFHDMIF</sequence>
<evidence type="ECO:0000256" key="10">
    <source>
        <dbReference type="ARBA" id="ARBA00023242"/>
    </source>
</evidence>
<evidence type="ECO:0000256" key="7">
    <source>
        <dbReference type="ARBA" id="ARBA00022840"/>
    </source>
</evidence>
<dbReference type="FunFam" id="3.30.200.20:FF:000227">
    <property type="entry name" value="Cyclin-dependent kinase 9"/>
    <property type="match status" value="1"/>
</dbReference>
<reference evidence="15" key="1">
    <citation type="journal article" date="2015" name="Nat. Genet.">
        <title>The genome and transcriptome of the zoonotic hookworm Ancylostoma ceylanicum identify infection-specific gene families.</title>
        <authorList>
            <person name="Schwarz E.M."/>
            <person name="Hu Y."/>
            <person name="Antoshechkin I."/>
            <person name="Miller M.M."/>
            <person name="Sternberg P.W."/>
            <person name="Aroian R.V."/>
        </authorList>
    </citation>
    <scope>NUCLEOTIDE SEQUENCE</scope>
    <source>
        <strain evidence="15">HY135</strain>
    </source>
</reference>
<feature type="binding site" evidence="11">
    <location>
        <position position="222"/>
    </location>
    <ligand>
        <name>ATP</name>
        <dbReference type="ChEBI" id="CHEBI:30616"/>
    </ligand>
</feature>
<proteinExistence type="inferred from homology"/>
<dbReference type="STRING" id="53326.A0A016UHW1"/>
<feature type="compositionally biased region" description="Low complexity" evidence="12">
    <location>
        <begin position="116"/>
        <end position="125"/>
    </location>
</feature>
<accession>A0A016UHW1</accession>
<keyword evidence="9" id="KW-0804">Transcription</keyword>
<dbReference type="Gene3D" id="3.30.200.20">
    <property type="entry name" value="Phosphorylase Kinase, domain 1"/>
    <property type="match status" value="1"/>
</dbReference>
<evidence type="ECO:0000256" key="2">
    <source>
        <dbReference type="ARBA" id="ARBA00006485"/>
    </source>
</evidence>
<dbReference type="GO" id="GO:0005524">
    <property type="term" value="F:ATP binding"/>
    <property type="evidence" value="ECO:0007669"/>
    <property type="project" value="UniProtKB-UniRule"/>
</dbReference>
<comment type="similarity">
    <text evidence="2">Belongs to the protein kinase superfamily. CMGC Ser/Thr protein kinase family. CDC2/CDKX subfamily.</text>
</comment>
<dbReference type="InterPro" id="IPR017441">
    <property type="entry name" value="Protein_kinase_ATP_BS"/>
</dbReference>
<dbReference type="OrthoDB" id="204883at2759"/>
<keyword evidence="8" id="KW-0805">Transcription regulation</keyword>
<gene>
    <name evidence="14" type="primary">Acey_s0040.g210</name>
    <name evidence="14" type="synonym">Acey-cdk-9</name>
    <name evidence="14" type="ORF">Y032_0040g210</name>
</gene>
<evidence type="ECO:0000313" key="15">
    <source>
        <dbReference type="Proteomes" id="UP000024635"/>
    </source>
</evidence>
<feature type="compositionally biased region" description="Basic residues" evidence="12">
    <location>
        <begin position="126"/>
        <end position="138"/>
    </location>
</feature>
<organism evidence="14 15">
    <name type="scientific">Ancylostoma ceylanicum</name>
    <dbReference type="NCBI Taxonomy" id="53326"/>
    <lineage>
        <taxon>Eukaryota</taxon>
        <taxon>Metazoa</taxon>
        <taxon>Ecdysozoa</taxon>
        <taxon>Nematoda</taxon>
        <taxon>Chromadorea</taxon>
        <taxon>Rhabditida</taxon>
        <taxon>Rhabditina</taxon>
        <taxon>Rhabditomorpha</taxon>
        <taxon>Strongyloidea</taxon>
        <taxon>Ancylostomatidae</taxon>
        <taxon>Ancylostomatinae</taxon>
        <taxon>Ancylostoma</taxon>
    </lineage>
</organism>
<keyword evidence="10" id="KW-0539">Nucleus</keyword>
<dbReference type="InterPro" id="IPR011009">
    <property type="entry name" value="Kinase-like_dom_sf"/>
</dbReference>
<keyword evidence="3" id="KW-0723">Serine/threonine-protein kinase</keyword>
<evidence type="ECO:0000256" key="5">
    <source>
        <dbReference type="ARBA" id="ARBA00022741"/>
    </source>
</evidence>
<evidence type="ECO:0000256" key="12">
    <source>
        <dbReference type="SAM" id="MobiDB-lite"/>
    </source>
</evidence>
<evidence type="ECO:0000256" key="8">
    <source>
        <dbReference type="ARBA" id="ARBA00023015"/>
    </source>
</evidence>